<dbReference type="SUPFAM" id="SSF52283">
    <property type="entry name" value="Formate/glycerate dehydrogenase catalytic domain-like"/>
    <property type="match status" value="1"/>
</dbReference>
<evidence type="ECO:0000256" key="1">
    <source>
        <dbReference type="ARBA" id="ARBA00005854"/>
    </source>
</evidence>
<keyword evidence="3" id="KW-0520">NAD</keyword>
<dbReference type="Proteomes" id="UP000248889">
    <property type="component" value="Unassembled WGS sequence"/>
</dbReference>
<dbReference type="GO" id="GO:0016618">
    <property type="term" value="F:hydroxypyruvate reductase [NAD(P)H] activity"/>
    <property type="evidence" value="ECO:0007669"/>
    <property type="project" value="TreeGrafter"/>
</dbReference>
<evidence type="ECO:0000259" key="7">
    <source>
        <dbReference type="Pfam" id="PF02826"/>
    </source>
</evidence>
<protein>
    <submittedName>
        <fullName evidence="8">Hydroxyacid dehydrogenase</fullName>
    </submittedName>
</protein>
<gene>
    <name evidence="8" type="ORF">DN069_33530</name>
</gene>
<organism evidence="8 9">
    <name type="scientific">Streptacidiphilus pinicola</name>
    <dbReference type="NCBI Taxonomy" id="2219663"/>
    <lineage>
        <taxon>Bacteria</taxon>
        <taxon>Bacillati</taxon>
        <taxon>Actinomycetota</taxon>
        <taxon>Actinomycetes</taxon>
        <taxon>Kitasatosporales</taxon>
        <taxon>Streptomycetaceae</taxon>
        <taxon>Streptacidiphilus</taxon>
    </lineage>
</organism>
<evidence type="ECO:0000259" key="6">
    <source>
        <dbReference type="Pfam" id="PF00389"/>
    </source>
</evidence>
<proteinExistence type="inferred from homology"/>
<dbReference type="InterPro" id="IPR006139">
    <property type="entry name" value="D-isomer_2_OHA_DH_cat_dom"/>
</dbReference>
<dbReference type="InterPro" id="IPR006140">
    <property type="entry name" value="D-isomer_DH_NAD-bd"/>
</dbReference>
<sequence length="356" mass="38605">MNVPAPRPPAFEQPTVTDDPAGRRPRTLLAMDPALRPRLLGPDQLLRLHQVADTDSAEIHRDFTTPAARAALGEAEVILSFWGCPTVDAAVLDAAPHLRAIVHAAGSVKGIITEACWARGVQVSSAAWANALPVAEYTVAAVLASNKHLLQAHRDFRALRDPEGWHHRLSSVGNYRRVVGIVGASRIGRRVIELLRPHDLDLLVHDPYLSQAEALALGVHAVSLDELCARSDVVSVHAPELPETRHMIDRARLALMPDGATLINTARGSLLDTQALIDELRSGRLYAVLDVTDPDPLPAHSPLFDLPNLVLTPHIAGSVGGELHRMADSALAEIDRYRRGLPLAHPVLREELPRTA</sequence>
<evidence type="ECO:0000313" key="9">
    <source>
        <dbReference type="Proteomes" id="UP000248889"/>
    </source>
</evidence>
<keyword evidence="9" id="KW-1185">Reference proteome</keyword>
<dbReference type="PANTHER" id="PTHR10996:SF178">
    <property type="entry name" value="2-HYDROXYACID DEHYDROGENASE YGL185C-RELATED"/>
    <property type="match status" value="1"/>
</dbReference>
<dbReference type="PROSITE" id="PS00670">
    <property type="entry name" value="D_2_HYDROXYACID_DH_2"/>
    <property type="match status" value="1"/>
</dbReference>
<keyword evidence="2 4" id="KW-0560">Oxidoreductase</keyword>
<evidence type="ECO:0000256" key="2">
    <source>
        <dbReference type="ARBA" id="ARBA00023002"/>
    </source>
</evidence>
<feature type="region of interest" description="Disordered" evidence="5">
    <location>
        <begin position="1"/>
        <end position="24"/>
    </location>
</feature>
<feature type="domain" description="D-isomer specific 2-hydroxyacid dehydrogenase NAD-binding" evidence="7">
    <location>
        <begin position="140"/>
        <end position="316"/>
    </location>
</feature>
<dbReference type="RefSeq" id="WP_111507018.1">
    <property type="nucleotide sequence ID" value="NZ_QKYN01000166.1"/>
</dbReference>
<comment type="similarity">
    <text evidence="1 4">Belongs to the D-isomer specific 2-hydroxyacid dehydrogenase family.</text>
</comment>
<dbReference type="OrthoDB" id="4324715at2"/>
<dbReference type="Pfam" id="PF02826">
    <property type="entry name" value="2-Hacid_dh_C"/>
    <property type="match status" value="1"/>
</dbReference>
<feature type="compositionally biased region" description="Pro residues" evidence="5">
    <location>
        <begin position="1"/>
        <end position="11"/>
    </location>
</feature>
<evidence type="ECO:0000256" key="5">
    <source>
        <dbReference type="SAM" id="MobiDB-lite"/>
    </source>
</evidence>
<feature type="domain" description="D-isomer specific 2-hydroxyacid dehydrogenase catalytic" evidence="6">
    <location>
        <begin position="58"/>
        <end position="347"/>
    </location>
</feature>
<dbReference type="CDD" id="cd12167">
    <property type="entry name" value="2-Hacid_dh_8"/>
    <property type="match status" value="1"/>
</dbReference>
<dbReference type="InterPro" id="IPR029753">
    <property type="entry name" value="D-isomer_DH_CS"/>
</dbReference>
<dbReference type="PANTHER" id="PTHR10996">
    <property type="entry name" value="2-HYDROXYACID DEHYDROGENASE-RELATED"/>
    <property type="match status" value="1"/>
</dbReference>
<dbReference type="InterPro" id="IPR036291">
    <property type="entry name" value="NAD(P)-bd_dom_sf"/>
</dbReference>
<dbReference type="Gene3D" id="3.40.50.720">
    <property type="entry name" value="NAD(P)-binding Rossmann-like Domain"/>
    <property type="match status" value="2"/>
</dbReference>
<accession>A0A2X0I8U3</accession>
<dbReference type="SUPFAM" id="SSF51735">
    <property type="entry name" value="NAD(P)-binding Rossmann-fold domains"/>
    <property type="match status" value="1"/>
</dbReference>
<name>A0A2X0I8U3_9ACTN</name>
<dbReference type="AlphaFoldDB" id="A0A2X0I8U3"/>
<dbReference type="EMBL" id="QKYN01000166">
    <property type="protein sequence ID" value="RAG81314.1"/>
    <property type="molecule type" value="Genomic_DNA"/>
</dbReference>
<evidence type="ECO:0000256" key="3">
    <source>
        <dbReference type="ARBA" id="ARBA00023027"/>
    </source>
</evidence>
<dbReference type="GO" id="GO:0030267">
    <property type="term" value="F:glyoxylate reductase (NADPH) activity"/>
    <property type="evidence" value="ECO:0007669"/>
    <property type="project" value="TreeGrafter"/>
</dbReference>
<evidence type="ECO:0000313" key="8">
    <source>
        <dbReference type="EMBL" id="RAG81314.1"/>
    </source>
</evidence>
<dbReference type="InterPro" id="IPR050223">
    <property type="entry name" value="D-isomer_2-hydroxyacid_DH"/>
</dbReference>
<dbReference type="Pfam" id="PF00389">
    <property type="entry name" value="2-Hacid_dh"/>
    <property type="match status" value="1"/>
</dbReference>
<reference evidence="8 9" key="1">
    <citation type="submission" date="2018-06" db="EMBL/GenBank/DDBJ databases">
        <title>Streptacidiphilus pinicola sp. nov., isolated from pine grove soil.</title>
        <authorList>
            <person name="Roh S.G."/>
            <person name="Park S."/>
            <person name="Kim M.-K."/>
            <person name="Yun B.-R."/>
            <person name="Park J."/>
            <person name="Kim M.J."/>
            <person name="Kim Y.S."/>
            <person name="Kim S.B."/>
        </authorList>
    </citation>
    <scope>NUCLEOTIDE SEQUENCE [LARGE SCALE GENOMIC DNA]</scope>
    <source>
        <strain evidence="8 9">MMS16-CNU450</strain>
    </source>
</reference>
<dbReference type="GO" id="GO:0051287">
    <property type="term" value="F:NAD binding"/>
    <property type="evidence" value="ECO:0007669"/>
    <property type="project" value="InterPro"/>
</dbReference>
<dbReference type="GO" id="GO:0005829">
    <property type="term" value="C:cytosol"/>
    <property type="evidence" value="ECO:0007669"/>
    <property type="project" value="TreeGrafter"/>
</dbReference>
<comment type="caution">
    <text evidence="8">The sequence shown here is derived from an EMBL/GenBank/DDBJ whole genome shotgun (WGS) entry which is preliminary data.</text>
</comment>
<evidence type="ECO:0000256" key="4">
    <source>
        <dbReference type="RuleBase" id="RU003719"/>
    </source>
</evidence>